<dbReference type="InterPro" id="IPR036746">
    <property type="entry name" value="TT1725-like_sf"/>
</dbReference>
<dbReference type="PANTHER" id="PTHR36441">
    <property type="entry name" value="HYPOTHETICAL CYTOSOLIC PROTEIN"/>
    <property type="match status" value="1"/>
</dbReference>
<name>A0A1H8GKP7_9BACL</name>
<organism evidence="1 2">
    <name type="scientific">Lihuaxuella thermophila</name>
    <dbReference type="NCBI Taxonomy" id="1173111"/>
    <lineage>
        <taxon>Bacteria</taxon>
        <taxon>Bacillati</taxon>
        <taxon>Bacillota</taxon>
        <taxon>Bacilli</taxon>
        <taxon>Bacillales</taxon>
        <taxon>Thermoactinomycetaceae</taxon>
        <taxon>Lihuaxuella</taxon>
    </lineage>
</organism>
<dbReference type="OrthoDB" id="9809023at2"/>
<protein>
    <recommendedName>
        <fullName evidence="3">YlxP-like protein</fullName>
    </recommendedName>
</protein>
<accession>A0A1H8GKP7</accession>
<dbReference type="Proteomes" id="UP000199695">
    <property type="component" value="Unassembled WGS sequence"/>
</dbReference>
<dbReference type="SUPFAM" id="SSF103007">
    <property type="entry name" value="Hypothetical protein TT1725"/>
    <property type="match status" value="1"/>
</dbReference>
<dbReference type="EMBL" id="FOCQ01000011">
    <property type="protein sequence ID" value="SEN44711.1"/>
    <property type="molecule type" value="Genomic_DNA"/>
</dbReference>
<gene>
    <name evidence="1" type="ORF">SAMN05444955_111120</name>
</gene>
<sequence>MYVGVQEVTGRVIGSSSLKDKRRVIQSGLTRIKNKFNLSVAEVGHQDDRQWTTLAMAGVGSDKSIVEKELRGALRLLEETDGLMILDTDVTFV</sequence>
<keyword evidence="2" id="KW-1185">Reference proteome</keyword>
<reference evidence="1 2" key="1">
    <citation type="submission" date="2016-10" db="EMBL/GenBank/DDBJ databases">
        <authorList>
            <person name="de Groot N.N."/>
        </authorList>
    </citation>
    <scope>NUCLEOTIDE SEQUENCE [LARGE SCALE GENOMIC DNA]</scope>
    <source>
        <strain evidence="1 2">DSM 46701</strain>
    </source>
</reference>
<dbReference type="InterPro" id="IPR007546">
    <property type="entry name" value="DUF503"/>
</dbReference>
<dbReference type="PANTHER" id="PTHR36441:SF1">
    <property type="entry name" value="DUF503 DOMAIN-CONTAINING PROTEIN"/>
    <property type="match status" value="1"/>
</dbReference>
<evidence type="ECO:0008006" key="3">
    <source>
        <dbReference type="Google" id="ProtNLM"/>
    </source>
</evidence>
<evidence type="ECO:0000313" key="1">
    <source>
        <dbReference type="EMBL" id="SEN44711.1"/>
    </source>
</evidence>
<proteinExistence type="predicted"/>
<evidence type="ECO:0000313" key="2">
    <source>
        <dbReference type="Proteomes" id="UP000199695"/>
    </source>
</evidence>
<dbReference type="RefSeq" id="WP_089970070.1">
    <property type="nucleotide sequence ID" value="NZ_FOCQ01000011.1"/>
</dbReference>
<dbReference type="Pfam" id="PF04456">
    <property type="entry name" value="DUF503"/>
    <property type="match status" value="1"/>
</dbReference>
<dbReference type="STRING" id="1173111.SAMN05444955_111120"/>
<dbReference type="AlphaFoldDB" id="A0A1H8GKP7"/>
<dbReference type="Gene3D" id="3.30.70.1120">
    <property type="entry name" value="TT1725-like"/>
    <property type="match status" value="1"/>
</dbReference>